<dbReference type="STRING" id="1121884.SAMN02745131_00855"/>
<reference evidence="2 3" key="1">
    <citation type="submission" date="2016-11" db="EMBL/GenBank/DDBJ databases">
        <authorList>
            <person name="Jaros S."/>
            <person name="Januszkiewicz K."/>
            <person name="Wedrychowicz H."/>
        </authorList>
    </citation>
    <scope>NUCLEOTIDE SEQUENCE [LARGE SCALE GENOMIC DNA]</scope>
    <source>
        <strain evidence="2 3">DSM 18119</strain>
    </source>
</reference>
<accession>A0A1M4VGX3</accession>
<evidence type="ECO:0000313" key="2">
    <source>
        <dbReference type="EMBL" id="SHE68266.1"/>
    </source>
</evidence>
<dbReference type="Proteomes" id="UP000184048">
    <property type="component" value="Unassembled WGS sequence"/>
</dbReference>
<dbReference type="GO" id="GO:0016747">
    <property type="term" value="F:acyltransferase activity, transferring groups other than amino-acyl groups"/>
    <property type="evidence" value="ECO:0007669"/>
    <property type="project" value="InterPro"/>
</dbReference>
<dbReference type="SUPFAM" id="SSF55729">
    <property type="entry name" value="Acyl-CoA N-acyltransferases (Nat)"/>
    <property type="match status" value="1"/>
</dbReference>
<dbReference type="EMBL" id="FQUU01000003">
    <property type="protein sequence ID" value="SHE68266.1"/>
    <property type="molecule type" value="Genomic_DNA"/>
</dbReference>
<protein>
    <submittedName>
        <fullName evidence="2">Acetyltransferase (GNAT) domain-containing protein</fullName>
    </submittedName>
</protein>
<dbReference type="PROSITE" id="PS51186">
    <property type="entry name" value="GNAT"/>
    <property type="match status" value="1"/>
</dbReference>
<evidence type="ECO:0000259" key="1">
    <source>
        <dbReference type="PROSITE" id="PS51186"/>
    </source>
</evidence>
<dbReference type="Pfam" id="PF13527">
    <property type="entry name" value="Acetyltransf_9"/>
    <property type="match status" value="1"/>
</dbReference>
<name>A0A1M4VGX3_9BACT</name>
<feature type="domain" description="N-acetyltransferase" evidence="1">
    <location>
        <begin position="3"/>
        <end position="164"/>
    </location>
</feature>
<keyword evidence="3" id="KW-1185">Reference proteome</keyword>
<dbReference type="InterPro" id="IPR000182">
    <property type="entry name" value="GNAT_dom"/>
</dbReference>
<organism evidence="2 3">
    <name type="scientific">Flavisolibacter ginsengisoli DSM 18119</name>
    <dbReference type="NCBI Taxonomy" id="1121884"/>
    <lineage>
        <taxon>Bacteria</taxon>
        <taxon>Pseudomonadati</taxon>
        <taxon>Bacteroidota</taxon>
        <taxon>Chitinophagia</taxon>
        <taxon>Chitinophagales</taxon>
        <taxon>Chitinophagaceae</taxon>
        <taxon>Flavisolibacter</taxon>
    </lineage>
</organism>
<dbReference type="AlphaFoldDB" id="A0A1M4VGX3"/>
<keyword evidence="2" id="KW-0808">Transferase</keyword>
<proteinExistence type="predicted"/>
<sequence>MNYKIHPVDIKNPEIEEKLRMLIKDAFQTKEPIPPGHLLKNTTTPKASKETVFLAAFENGEMIGCNGFMSTDFVYNGKISSCYQSCWSATHPKHQGKKVFVNIINEGKNVLKEKGAGFIYGVPNNNSHPIFTKKLGFKEIPSVMIKIPNIPYLRDSYFTKKTKNIESFKSATFYPLEDQIIDLKKNMPGEDVIEITENRSILWGKLKISPSKFGIKLNYFYVGGMELFDTKDLKRMLDQVFRKFNVRYIQIVSCKSNLYNGLVKGWKPTAMNGFIFYELNAPVENVNIFYGVIDVF</sequence>
<dbReference type="RefSeq" id="WP_072834003.1">
    <property type="nucleotide sequence ID" value="NZ_FQUU01000003.1"/>
</dbReference>
<gene>
    <name evidence="2" type="ORF">SAMN02745131_00855</name>
</gene>
<dbReference type="InterPro" id="IPR016181">
    <property type="entry name" value="Acyl_CoA_acyltransferase"/>
</dbReference>
<dbReference type="OrthoDB" id="5570877at2"/>
<dbReference type="Gene3D" id="3.40.630.30">
    <property type="match status" value="1"/>
</dbReference>
<evidence type="ECO:0000313" key="3">
    <source>
        <dbReference type="Proteomes" id="UP000184048"/>
    </source>
</evidence>